<dbReference type="InterPro" id="IPR043128">
    <property type="entry name" value="Rev_trsase/Diguanyl_cyclase"/>
</dbReference>
<comment type="caution">
    <text evidence="7">The sequence shown here is derived from an EMBL/GenBank/DDBJ whole genome shotgun (WGS) entry which is preliminary data.</text>
</comment>
<gene>
    <name evidence="7" type="ORF">H9868_04785</name>
</gene>
<dbReference type="PANTHER" id="PTHR45138">
    <property type="entry name" value="REGULATORY COMPONENTS OF SENSORY TRANSDUCTION SYSTEM"/>
    <property type="match status" value="1"/>
</dbReference>
<evidence type="ECO:0000313" key="8">
    <source>
        <dbReference type="Proteomes" id="UP000824192"/>
    </source>
</evidence>
<dbReference type="InterPro" id="IPR011006">
    <property type="entry name" value="CheY-like_superfamily"/>
</dbReference>
<dbReference type="GO" id="GO:0052621">
    <property type="term" value="F:diguanylate cyclase activity"/>
    <property type="evidence" value="ECO:0007669"/>
    <property type="project" value="TreeGrafter"/>
</dbReference>
<dbReference type="PROSITE" id="PS50110">
    <property type="entry name" value="RESPONSE_REGULATORY"/>
    <property type="match status" value="1"/>
</dbReference>
<dbReference type="CDD" id="cd01949">
    <property type="entry name" value="GGDEF"/>
    <property type="match status" value="1"/>
</dbReference>
<proteinExistence type="predicted"/>
<evidence type="ECO:0000256" key="1">
    <source>
        <dbReference type="ARBA" id="ARBA00018672"/>
    </source>
</evidence>
<feature type="modified residue" description="4-aspartylphosphate" evidence="3">
    <location>
        <position position="56"/>
    </location>
</feature>
<dbReference type="Pfam" id="PF00990">
    <property type="entry name" value="GGDEF"/>
    <property type="match status" value="1"/>
</dbReference>
<dbReference type="SMART" id="SM00267">
    <property type="entry name" value="GGDEF"/>
    <property type="match status" value="1"/>
</dbReference>
<name>A0A9D1UP56_9FIRM</name>
<evidence type="ECO:0000259" key="5">
    <source>
        <dbReference type="PROSITE" id="PS50110"/>
    </source>
</evidence>
<reference evidence="7" key="1">
    <citation type="journal article" date="2021" name="PeerJ">
        <title>Extensive microbial diversity within the chicken gut microbiome revealed by metagenomics and culture.</title>
        <authorList>
            <person name="Gilroy R."/>
            <person name="Ravi A."/>
            <person name="Getino M."/>
            <person name="Pursley I."/>
            <person name="Horton D.L."/>
            <person name="Alikhan N.F."/>
            <person name="Baker D."/>
            <person name="Gharbi K."/>
            <person name="Hall N."/>
            <person name="Watson M."/>
            <person name="Adriaenssens E.M."/>
            <person name="Foster-Nyarko E."/>
            <person name="Jarju S."/>
            <person name="Secka A."/>
            <person name="Antonio M."/>
            <person name="Oren A."/>
            <person name="Chaudhuri R.R."/>
            <person name="La Ragione R."/>
            <person name="Hildebrand F."/>
            <person name="Pallen M.J."/>
        </authorList>
    </citation>
    <scope>NUCLEOTIDE SEQUENCE</scope>
    <source>
        <strain evidence="7">ChiGjej6B6-1540</strain>
    </source>
</reference>
<organism evidence="7 8">
    <name type="scientific">Candidatus Flavonifractor merdipullorum</name>
    <dbReference type="NCBI Taxonomy" id="2838590"/>
    <lineage>
        <taxon>Bacteria</taxon>
        <taxon>Bacillati</taxon>
        <taxon>Bacillota</taxon>
        <taxon>Clostridia</taxon>
        <taxon>Eubacteriales</taxon>
        <taxon>Oscillospiraceae</taxon>
        <taxon>Flavonifractor</taxon>
    </lineage>
</organism>
<dbReference type="EMBL" id="DXGA01000101">
    <property type="protein sequence ID" value="HIW93841.1"/>
    <property type="molecule type" value="Genomic_DNA"/>
</dbReference>
<comment type="function">
    <text evidence="2">May play the central regulatory role in sporulation. It may be an element of the effector pathway responsible for the activation of sporulation genes in response to nutritional stress. Spo0A may act in concert with spo0H (a sigma factor) to control the expression of some genes that are critical to the sporulation process.</text>
</comment>
<evidence type="ECO:0000256" key="4">
    <source>
        <dbReference type="SAM" id="MobiDB-lite"/>
    </source>
</evidence>
<dbReference type="PANTHER" id="PTHR45138:SF9">
    <property type="entry name" value="DIGUANYLATE CYCLASE DGCM-RELATED"/>
    <property type="match status" value="1"/>
</dbReference>
<keyword evidence="7" id="KW-0548">Nucleotidyltransferase</keyword>
<feature type="domain" description="GGDEF" evidence="6">
    <location>
        <begin position="348"/>
        <end position="486"/>
    </location>
</feature>
<dbReference type="GO" id="GO:1902201">
    <property type="term" value="P:negative regulation of bacterial-type flagellum-dependent cell motility"/>
    <property type="evidence" value="ECO:0007669"/>
    <property type="project" value="TreeGrafter"/>
</dbReference>
<dbReference type="NCBIfam" id="TIGR00254">
    <property type="entry name" value="GGDEF"/>
    <property type="match status" value="1"/>
</dbReference>
<dbReference type="InterPro" id="IPR035965">
    <property type="entry name" value="PAS-like_dom_sf"/>
</dbReference>
<protein>
    <recommendedName>
        <fullName evidence="1">Stage 0 sporulation protein A homolog</fullName>
    </recommendedName>
</protein>
<dbReference type="Gene3D" id="3.30.450.20">
    <property type="entry name" value="PAS domain"/>
    <property type="match status" value="1"/>
</dbReference>
<dbReference type="GO" id="GO:0000160">
    <property type="term" value="P:phosphorelay signal transduction system"/>
    <property type="evidence" value="ECO:0007669"/>
    <property type="project" value="InterPro"/>
</dbReference>
<reference evidence="7" key="2">
    <citation type="submission" date="2021-04" db="EMBL/GenBank/DDBJ databases">
        <authorList>
            <person name="Gilroy R."/>
        </authorList>
    </citation>
    <scope>NUCLEOTIDE SEQUENCE</scope>
    <source>
        <strain evidence="7">ChiGjej6B6-1540</strain>
    </source>
</reference>
<dbReference type="SUPFAM" id="SSF55073">
    <property type="entry name" value="Nucleotide cyclase"/>
    <property type="match status" value="1"/>
</dbReference>
<feature type="region of interest" description="Disordered" evidence="4">
    <location>
        <begin position="144"/>
        <end position="173"/>
    </location>
</feature>
<dbReference type="Proteomes" id="UP000824192">
    <property type="component" value="Unassembled WGS sequence"/>
</dbReference>
<dbReference type="SUPFAM" id="SSF55785">
    <property type="entry name" value="PYP-like sensor domain (PAS domain)"/>
    <property type="match status" value="1"/>
</dbReference>
<evidence type="ECO:0000256" key="3">
    <source>
        <dbReference type="PROSITE-ProRule" id="PRU00169"/>
    </source>
</evidence>
<dbReference type="InterPro" id="IPR001789">
    <property type="entry name" value="Sig_transdc_resp-reg_receiver"/>
</dbReference>
<dbReference type="GO" id="GO:0005886">
    <property type="term" value="C:plasma membrane"/>
    <property type="evidence" value="ECO:0007669"/>
    <property type="project" value="TreeGrafter"/>
</dbReference>
<sequence>MSERQTLLIVDDQEINRVILREALSKSYQIIEAADGNEALQMMGTYYAQLAGVLLDVVMPEMDGFEVLCSMKERGWLRTMPVFLITAETDTQVLVKGFEFGVMDVITKPFCPELVKKRVDNMVELYRRRFELEALVREQTIRLRQPRKSRQPGVGSQSEPVTARGEGQANGSAPMSEEAQLLFELEKERYQVVSEFAEDLIFSYNALFDSMELSEKFCRIFRVPAYLRDYSRQEAPAQLFVPEEYRALTERFQQLSWADQEMEMDVRLKLPDGTMPWFHLVLRTLWSSRDRSRELGYVGKLTNINRIKREADKWQQRANTDPLTQLNNRAGAHLRFEQMLRECAQRGGKMTVVFLDIDHFKQLNDTMGHAMGDAILVAFSQNIRRQFRPTDIVARFGGDEFLVVMRDTGDREFARRKLEPLCHQTLEIPLGEHLPSFFNRISVSSSMGVAFYPEDGQEFDALLRKADSALYDSKRAGRGQVSFCREEMMAY</sequence>
<evidence type="ECO:0000259" key="6">
    <source>
        <dbReference type="PROSITE" id="PS50887"/>
    </source>
</evidence>
<dbReference type="InterPro" id="IPR029787">
    <property type="entry name" value="Nucleotide_cyclase"/>
</dbReference>
<keyword evidence="3" id="KW-0597">Phosphoprotein</keyword>
<dbReference type="Gene3D" id="3.30.70.270">
    <property type="match status" value="1"/>
</dbReference>
<dbReference type="Pfam" id="PF00072">
    <property type="entry name" value="Response_reg"/>
    <property type="match status" value="1"/>
</dbReference>
<accession>A0A9D1UP56</accession>
<dbReference type="FunFam" id="3.30.70.270:FF:000001">
    <property type="entry name" value="Diguanylate cyclase domain protein"/>
    <property type="match status" value="1"/>
</dbReference>
<dbReference type="SMART" id="SM00448">
    <property type="entry name" value="REC"/>
    <property type="match status" value="1"/>
</dbReference>
<dbReference type="GO" id="GO:0043709">
    <property type="term" value="P:cell adhesion involved in single-species biofilm formation"/>
    <property type="evidence" value="ECO:0007669"/>
    <property type="project" value="TreeGrafter"/>
</dbReference>
<dbReference type="InterPro" id="IPR000160">
    <property type="entry name" value="GGDEF_dom"/>
</dbReference>
<evidence type="ECO:0000313" key="7">
    <source>
        <dbReference type="EMBL" id="HIW93841.1"/>
    </source>
</evidence>
<feature type="domain" description="Response regulatory" evidence="5">
    <location>
        <begin position="6"/>
        <end position="123"/>
    </location>
</feature>
<dbReference type="Gene3D" id="3.40.50.2300">
    <property type="match status" value="1"/>
</dbReference>
<evidence type="ECO:0000256" key="2">
    <source>
        <dbReference type="ARBA" id="ARBA00024867"/>
    </source>
</evidence>
<dbReference type="SUPFAM" id="SSF52172">
    <property type="entry name" value="CheY-like"/>
    <property type="match status" value="1"/>
</dbReference>
<dbReference type="AlphaFoldDB" id="A0A9D1UP56"/>
<dbReference type="PROSITE" id="PS50887">
    <property type="entry name" value="GGDEF"/>
    <property type="match status" value="1"/>
</dbReference>
<keyword evidence="7" id="KW-0808">Transferase</keyword>
<dbReference type="InterPro" id="IPR050469">
    <property type="entry name" value="Diguanylate_Cyclase"/>
</dbReference>